<dbReference type="PANTHER" id="PTHR33737">
    <property type="entry name" value="OS05G0121800 PROTEIN"/>
    <property type="match status" value="1"/>
</dbReference>
<sequence length="629" mass="66415">MEDSEHIDLDNNGFNLIDFSSENDSLFFIVSPISHQPNSAGFQGDSTGFETVGDTDSGNGNDQIETAPELAQSGEPQRIRSGKCNLRKSLAWDNEFFTSAGVLDSEELTSMMNGREAVRKQFLPGIQEDMQRSTDSISTLESDNFTLECLEAELFEDIRASIQKSSLSAKGSFGTKAIVQGGDKDISSQNGDTVSQNQLKSIPVIKKAIGMDKVGVPKSQPKANTGIQGSTKAVKPESTRSVVPKPAVKTGELASSITKPPKGTSKSSLTTLSGTKVTSVASGLKPKNTNAKTVSVKGSHASKMTSSIGPGRVFPKSASTLQPSSRESSMARSQSNRSSKGASESSSSEDRVKPPSATVIRKTPPKTVNSPSPRATPQPSSKNSLKNKATSKNSAVSAYLMSTKVTESISPATSVSEWSSTSSSSSSAVNQKSNKSRSSFGSSSCRSLDGDALPLNLKSHSDQISRRQEIKRSTESIRKPSSQTGVVSGSTSMNPTGLRMPSPKIGFFDGVKSVRASSGAMQSPAGLPVASAKVGSGVSRRGITNSKNKVGKLPPGRVSAAGKQETEKPDAPLPSQGNSQVDPLIGDHKKMVERNGNIQENGSEEHDEASPKENLPVTKNEMVFDNQHI</sequence>
<feature type="region of interest" description="Disordered" evidence="1">
    <location>
        <begin position="215"/>
        <end position="393"/>
    </location>
</feature>
<feature type="compositionally biased region" description="Low complexity" evidence="1">
    <location>
        <begin position="481"/>
        <end position="492"/>
    </location>
</feature>
<feature type="region of interest" description="Disordered" evidence="1">
    <location>
        <begin position="519"/>
        <end position="629"/>
    </location>
</feature>
<comment type="caution">
    <text evidence="2">The sequence shown here is derived from an EMBL/GenBank/DDBJ whole genome shotgun (WGS) entry which is preliminary data.</text>
</comment>
<evidence type="ECO:0000256" key="1">
    <source>
        <dbReference type="SAM" id="MobiDB-lite"/>
    </source>
</evidence>
<proteinExistence type="predicted"/>
<feature type="compositionally biased region" description="Low complexity" evidence="1">
    <location>
        <begin position="324"/>
        <end position="346"/>
    </location>
</feature>
<reference evidence="2 3" key="1">
    <citation type="submission" date="2024-01" db="EMBL/GenBank/DDBJ databases">
        <title>The complete chloroplast genome sequence of Lithospermum erythrorhizon: insights into the phylogenetic relationship among Boraginaceae species and the maternal lineages of purple gromwells.</title>
        <authorList>
            <person name="Okada T."/>
            <person name="Watanabe K."/>
        </authorList>
    </citation>
    <scope>NUCLEOTIDE SEQUENCE [LARGE SCALE GENOMIC DNA]</scope>
</reference>
<feature type="region of interest" description="Disordered" evidence="1">
    <location>
        <begin position="407"/>
        <end position="501"/>
    </location>
</feature>
<dbReference type="PANTHER" id="PTHR33737:SF2">
    <property type="entry name" value="OS12G0102700 PROTEIN"/>
    <property type="match status" value="1"/>
</dbReference>
<feature type="region of interest" description="Disordered" evidence="1">
    <location>
        <begin position="54"/>
        <end position="78"/>
    </location>
</feature>
<feature type="compositionally biased region" description="Low complexity" evidence="1">
    <location>
        <begin position="410"/>
        <end position="447"/>
    </location>
</feature>
<evidence type="ECO:0000313" key="3">
    <source>
        <dbReference type="Proteomes" id="UP001454036"/>
    </source>
</evidence>
<protein>
    <submittedName>
        <fullName evidence="2">Uncharacterized protein</fullName>
    </submittedName>
</protein>
<accession>A0AAV3QYX9</accession>
<feature type="compositionally biased region" description="Polar residues" evidence="1">
    <location>
        <begin position="54"/>
        <end position="64"/>
    </location>
</feature>
<feature type="compositionally biased region" description="Polar residues" evidence="1">
    <location>
        <begin position="221"/>
        <end position="231"/>
    </location>
</feature>
<dbReference type="InterPro" id="IPR045882">
    <property type="entry name" value="GPT1/2"/>
</dbReference>
<dbReference type="AlphaFoldDB" id="A0AAV3QYX9"/>
<feature type="compositionally biased region" description="Basic and acidic residues" evidence="1">
    <location>
        <begin position="459"/>
        <end position="478"/>
    </location>
</feature>
<feature type="compositionally biased region" description="Low complexity" evidence="1">
    <location>
        <begin position="255"/>
        <end position="280"/>
    </location>
</feature>
<evidence type="ECO:0000313" key="2">
    <source>
        <dbReference type="EMBL" id="GAA0169244.1"/>
    </source>
</evidence>
<organism evidence="2 3">
    <name type="scientific">Lithospermum erythrorhizon</name>
    <name type="common">Purple gromwell</name>
    <name type="synonym">Lithospermum officinale var. erythrorhizon</name>
    <dbReference type="NCBI Taxonomy" id="34254"/>
    <lineage>
        <taxon>Eukaryota</taxon>
        <taxon>Viridiplantae</taxon>
        <taxon>Streptophyta</taxon>
        <taxon>Embryophyta</taxon>
        <taxon>Tracheophyta</taxon>
        <taxon>Spermatophyta</taxon>
        <taxon>Magnoliopsida</taxon>
        <taxon>eudicotyledons</taxon>
        <taxon>Gunneridae</taxon>
        <taxon>Pentapetalae</taxon>
        <taxon>asterids</taxon>
        <taxon>lamiids</taxon>
        <taxon>Boraginales</taxon>
        <taxon>Boraginaceae</taxon>
        <taxon>Boraginoideae</taxon>
        <taxon>Lithospermeae</taxon>
        <taxon>Lithospermum</taxon>
    </lineage>
</organism>
<dbReference type="EMBL" id="BAABME010006767">
    <property type="protein sequence ID" value="GAA0169244.1"/>
    <property type="molecule type" value="Genomic_DNA"/>
</dbReference>
<dbReference type="GO" id="GO:0008017">
    <property type="term" value="F:microtubule binding"/>
    <property type="evidence" value="ECO:0007669"/>
    <property type="project" value="InterPro"/>
</dbReference>
<feature type="compositionally biased region" description="Polar residues" evidence="1">
    <location>
        <begin position="366"/>
        <end position="393"/>
    </location>
</feature>
<name>A0AAV3QYX9_LITER</name>
<keyword evidence="3" id="KW-1185">Reference proteome</keyword>
<dbReference type="Proteomes" id="UP001454036">
    <property type="component" value="Unassembled WGS sequence"/>
</dbReference>
<gene>
    <name evidence="2" type="ORF">LIER_23771</name>
</gene>